<keyword evidence="1" id="KW-1133">Transmembrane helix</keyword>
<dbReference type="Proteomes" id="UP000318710">
    <property type="component" value="Unassembled WGS sequence"/>
</dbReference>
<evidence type="ECO:0000313" key="2">
    <source>
        <dbReference type="EMBL" id="RZO26650.1"/>
    </source>
</evidence>
<keyword evidence="1" id="KW-0472">Membrane</keyword>
<evidence type="ECO:0000256" key="1">
    <source>
        <dbReference type="SAM" id="Phobius"/>
    </source>
</evidence>
<evidence type="ECO:0000313" key="3">
    <source>
        <dbReference type="Proteomes" id="UP000318710"/>
    </source>
</evidence>
<feature type="transmembrane region" description="Helical" evidence="1">
    <location>
        <begin position="58"/>
        <end position="77"/>
    </location>
</feature>
<dbReference type="AlphaFoldDB" id="A0A520MZI6"/>
<dbReference type="EMBL" id="SHBF01000024">
    <property type="protein sequence ID" value="RZO26650.1"/>
    <property type="molecule type" value="Genomic_DNA"/>
</dbReference>
<gene>
    <name evidence="2" type="ORF">EVA93_03915</name>
</gene>
<comment type="caution">
    <text evidence="2">The sequence shown here is derived from an EMBL/GenBank/DDBJ whole genome shotgun (WGS) entry which is preliminary data.</text>
</comment>
<name>A0A520MZI6_9GAMM</name>
<accession>A0A520MZI6</accession>
<keyword evidence="1" id="KW-0812">Transmembrane</keyword>
<proteinExistence type="predicted"/>
<reference evidence="2 3" key="1">
    <citation type="submission" date="2019-02" db="EMBL/GenBank/DDBJ databases">
        <title>Prokaryotic population dynamics and viral predation in marine succession experiment using metagenomics: the confinement effect.</title>
        <authorList>
            <person name="Haro-Moreno J.M."/>
            <person name="Rodriguez-Valera F."/>
            <person name="Lopez-Perez M."/>
        </authorList>
    </citation>
    <scope>NUCLEOTIDE SEQUENCE [LARGE SCALE GENOMIC DNA]</scope>
    <source>
        <strain evidence="2">MED-G160</strain>
    </source>
</reference>
<sequence length="103" mass="11996">MDTNQIKQNLLKLKDSFLEETEENKKMLDIYINYIEGNASDEDIENANKQLKQIFKSLGLGILVILPFSPISIPYVLKKAKEHDIDLIPEWYKALSKDKDRLE</sequence>
<protein>
    <submittedName>
        <fullName evidence="2">Uncharacterized protein</fullName>
    </submittedName>
</protein>
<organism evidence="2 3">
    <name type="scientific">SAR86 cluster bacterium</name>
    <dbReference type="NCBI Taxonomy" id="2030880"/>
    <lineage>
        <taxon>Bacteria</taxon>
        <taxon>Pseudomonadati</taxon>
        <taxon>Pseudomonadota</taxon>
        <taxon>Gammaproteobacteria</taxon>
        <taxon>SAR86 cluster</taxon>
    </lineage>
</organism>